<dbReference type="AlphaFoldDB" id="A0AAV8BRE4"/>
<dbReference type="GO" id="GO:0016567">
    <property type="term" value="P:protein ubiquitination"/>
    <property type="evidence" value="ECO:0007669"/>
    <property type="project" value="InterPro"/>
</dbReference>
<dbReference type="FunFam" id="3.30.40.10:FF:000230">
    <property type="entry name" value="RBR-type E3 ubiquitin transferase"/>
    <property type="match status" value="1"/>
</dbReference>
<evidence type="ECO:0000259" key="14">
    <source>
        <dbReference type="PROSITE" id="PS50089"/>
    </source>
</evidence>
<feature type="compositionally biased region" description="Basic and acidic residues" evidence="13">
    <location>
        <begin position="81"/>
        <end position="91"/>
    </location>
</feature>
<dbReference type="SUPFAM" id="SSF57850">
    <property type="entry name" value="RING/U-box"/>
    <property type="match status" value="3"/>
</dbReference>
<name>A0AAV8BRE4_9POAL</name>
<evidence type="ECO:0000256" key="10">
    <source>
        <dbReference type="ARBA" id="ARBA00022786"/>
    </source>
</evidence>
<evidence type="ECO:0000256" key="6">
    <source>
        <dbReference type="ARBA" id="ARBA00022679"/>
    </source>
</evidence>
<dbReference type="InterPro" id="IPR013083">
    <property type="entry name" value="Znf_RING/FYVE/PHD"/>
</dbReference>
<sequence length="381" mass="43194">MTRTPLRSRTRNGTRSGRDWREASGSGTNSTEATLMRGSDELKVDSIDQKGKRPMKSSYNTAKPIDRKGKEPTKSSYSKLDPTDRKGKRQIESSSSDPDPIDRKGKRSDPIDRKGKEPTKSSYSKPDTIGRKGKVPTQSSYSKPDPTDRKGKRPSKSSNSKPEPRHSARVISSKTLCNICMEQRLTTQIFTIKSCNHLFCISCMVHYITSKLDENIAAIPCPDPGCKSGSLDPLIYQHILPVATFDKWGRVLCELSLGQKKFYCPFKDCSALLVDEGHEKVTNSECPHCNRMFCAECKVPWHGDISCEEFQGLGKHERAQEDLMLRKLAKDKKWQRCPQCRMYVEKIDGCMFMKCRCGYCFCYVCATPMSKETHYCTKCKR</sequence>
<dbReference type="Pfam" id="PF01485">
    <property type="entry name" value="IBR"/>
    <property type="match status" value="1"/>
</dbReference>
<evidence type="ECO:0000256" key="12">
    <source>
        <dbReference type="PROSITE-ProRule" id="PRU00175"/>
    </source>
</evidence>
<keyword evidence="11" id="KW-0862">Zinc</keyword>
<evidence type="ECO:0000256" key="7">
    <source>
        <dbReference type="ARBA" id="ARBA00022723"/>
    </source>
</evidence>
<dbReference type="InterPro" id="IPR031127">
    <property type="entry name" value="E3_UB_ligase_RBR"/>
</dbReference>
<feature type="compositionally biased region" description="Basic and acidic residues" evidence="13">
    <location>
        <begin position="64"/>
        <end position="73"/>
    </location>
</feature>
<dbReference type="InterPro" id="IPR001841">
    <property type="entry name" value="Znf_RING"/>
</dbReference>
<dbReference type="GO" id="GO:0008270">
    <property type="term" value="F:zinc ion binding"/>
    <property type="evidence" value="ECO:0007669"/>
    <property type="project" value="UniProtKB-KW"/>
</dbReference>
<evidence type="ECO:0000259" key="15">
    <source>
        <dbReference type="PROSITE" id="PS51873"/>
    </source>
</evidence>
<keyword evidence="6" id="KW-0808">Transferase</keyword>
<evidence type="ECO:0000256" key="2">
    <source>
        <dbReference type="ARBA" id="ARBA00001947"/>
    </source>
</evidence>
<organism evidence="16 17">
    <name type="scientific">Rhynchospora pubera</name>
    <dbReference type="NCBI Taxonomy" id="906938"/>
    <lineage>
        <taxon>Eukaryota</taxon>
        <taxon>Viridiplantae</taxon>
        <taxon>Streptophyta</taxon>
        <taxon>Embryophyta</taxon>
        <taxon>Tracheophyta</taxon>
        <taxon>Spermatophyta</taxon>
        <taxon>Magnoliopsida</taxon>
        <taxon>Liliopsida</taxon>
        <taxon>Poales</taxon>
        <taxon>Cyperaceae</taxon>
        <taxon>Cyperoideae</taxon>
        <taxon>Rhynchosporeae</taxon>
        <taxon>Rhynchospora</taxon>
    </lineage>
</organism>
<keyword evidence="7" id="KW-0479">Metal-binding</keyword>
<dbReference type="InterPro" id="IPR017907">
    <property type="entry name" value="Znf_RING_CS"/>
</dbReference>
<protein>
    <recommendedName>
        <fullName evidence="5">RBR-type E3 ubiquitin transferase</fullName>
        <ecNumber evidence="5">2.3.2.31</ecNumber>
    </recommendedName>
</protein>
<dbReference type="FunFam" id="1.20.120.1750:FF:000018">
    <property type="entry name" value="RBR-type E3 ubiquitin transferase"/>
    <property type="match status" value="1"/>
</dbReference>
<accession>A0AAV8BRE4</accession>
<feature type="domain" description="RING-type" evidence="14">
    <location>
        <begin position="177"/>
        <end position="222"/>
    </location>
</feature>
<dbReference type="Proteomes" id="UP001140206">
    <property type="component" value="Chromosome 5"/>
</dbReference>
<feature type="compositionally biased region" description="Basic and acidic residues" evidence="13">
    <location>
        <begin position="38"/>
        <end position="51"/>
    </location>
</feature>
<evidence type="ECO:0000256" key="4">
    <source>
        <dbReference type="ARBA" id="ARBA00005884"/>
    </source>
</evidence>
<dbReference type="GO" id="GO:0061630">
    <property type="term" value="F:ubiquitin protein ligase activity"/>
    <property type="evidence" value="ECO:0007669"/>
    <property type="project" value="UniProtKB-EC"/>
</dbReference>
<comment type="cofactor">
    <cofactor evidence="2">
        <name>Zn(2+)</name>
        <dbReference type="ChEBI" id="CHEBI:29105"/>
    </cofactor>
</comment>
<feature type="region of interest" description="Disordered" evidence="13">
    <location>
        <begin position="1"/>
        <end position="168"/>
    </location>
</feature>
<evidence type="ECO:0000256" key="5">
    <source>
        <dbReference type="ARBA" id="ARBA00012251"/>
    </source>
</evidence>
<keyword evidence="17" id="KW-1185">Reference proteome</keyword>
<evidence type="ECO:0000256" key="3">
    <source>
        <dbReference type="ARBA" id="ARBA00003976"/>
    </source>
</evidence>
<comment type="caution">
    <text evidence="16">The sequence shown here is derived from an EMBL/GenBank/DDBJ whole genome shotgun (WGS) entry which is preliminary data.</text>
</comment>
<evidence type="ECO:0000256" key="1">
    <source>
        <dbReference type="ARBA" id="ARBA00001798"/>
    </source>
</evidence>
<dbReference type="EC" id="2.3.2.31" evidence="5"/>
<evidence type="ECO:0000256" key="13">
    <source>
        <dbReference type="SAM" id="MobiDB-lite"/>
    </source>
</evidence>
<dbReference type="InterPro" id="IPR044066">
    <property type="entry name" value="TRIAD_supradom"/>
</dbReference>
<dbReference type="Gene3D" id="3.30.40.10">
    <property type="entry name" value="Zinc/RING finger domain, C3HC4 (zinc finger)"/>
    <property type="match status" value="1"/>
</dbReference>
<comment type="catalytic activity">
    <reaction evidence="1">
        <text>[E2 ubiquitin-conjugating enzyme]-S-ubiquitinyl-L-cysteine + [acceptor protein]-L-lysine = [E2 ubiquitin-conjugating enzyme]-L-cysteine + [acceptor protein]-N(6)-ubiquitinyl-L-lysine.</text>
        <dbReference type="EC" id="2.3.2.31"/>
    </reaction>
</comment>
<dbReference type="CDD" id="cd22584">
    <property type="entry name" value="Rcat_RBR_unk"/>
    <property type="match status" value="1"/>
</dbReference>
<evidence type="ECO:0000313" key="16">
    <source>
        <dbReference type="EMBL" id="KAJ4745664.1"/>
    </source>
</evidence>
<dbReference type="CDD" id="cd22582">
    <property type="entry name" value="BRcat_RBR_unk"/>
    <property type="match status" value="1"/>
</dbReference>
<proteinExistence type="inferred from homology"/>
<feature type="domain" description="RING-type" evidence="15">
    <location>
        <begin position="173"/>
        <end position="381"/>
    </location>
</feature>
<comment type="similarity">
    <text evidence="4">Belongs to the RBR family. Ariadne subfamily.</text>
</comment>
<dbReference type="PROSITE" id="PS50089">
    <property type="entry name" value="ZF_RING_2"/>
    <property type="match status" value="1"/>
</dbReference>
<evidence type="ECO:0000313" key="17">
    <source>
        <dbReference type="Proteomes" id="UP001140206"/>
    </source>
</evidence>
<dbReference type="InterPro" id="IPR002867">
    <property type="entry name" value="IBR_dom"/>
</dbReference>
<evidence type="ECO:0000256" key="8">
    <source>
        <dbReference type="ARBA" id="ARBA00022737"/>
    </source>
</evidence>
<evidence type="ECO:0000256" key="11">
    <source>
        <dbReference type="ARBA" id="ARBA00022833"/>
    </source>
</evidence>
<feature type="compositionally biased region" description="Basic residues" evidence="13">
    <location>
        <begin position="1"/>
        <end position="12"/>
    </location>
</feature>
<dbReference type="Gene3D" id="1.20.120.1750">
    <property type="match status" value="1"/>
</dbReference>
<dbReference type="PROSITE" id="PS51873">
    <property type="entry name" value="TRIAD"/>
    <property type="match status" value="1"/>
</dbReference>
<dbReference type="SMART" id="SM00647">
    <property type="entry name" value="IBR"/>
    <property type="match status" value="2"/>
</dbReference>
<keyword evidence="8" id="KW-0677">Repeat</keyword>
<comment type="function">
    <text evidence="3">Might act as an E3 ubiquitin-protein ligase, or as part of E3 complex, which accepts ubiquitin from specific E2 ubiquitin-conjugating enzymes and then transfers it to substrates.</text>
</comment>
<evidence type="ECO:0000256" key="9">
    <source>
        <dbReference type="ARBA" id="ARBA00022771"/>
    </source>
</evidence>
<reference evidence="16" key="1">
    <citation type="submission" date="2022-08" db="EMBL/GenBank/DDBJ databases">
        <authorList>
            <person name="Marques A."/>
        </authorList>
    </citation>
    <scope>NUCLEOTIDE SEQUENCE</scope>
    <source>
        <strain evidence="16">RhyPub2mFocal</strain>
        <tissue evidence="16">Leaves</tissue>
    </source>
</reference>
<keyword evidence="9 12" id="KW-0863">Zinc-finger</keyword>
<feature type="compositionally biased region" description="Basic and acidic residues" evidence="13">
    <location>
        <begin position="100"/>
        <end position="119"/>
    </location>
</feature>
<dbReference type="PANTHER" id="PTHR11685">
    <property type="entry name" value="RBR FAMILY RING FINGER AND IBR DOMAIN-CONTAINING"/>
    <property type="match status" value="1"/>
</dbReference>
<gene>
    <name evidence="16" type="ORF">LUZ62_080069</name>
</gene>
<keyword evidence="10" id="KW-0833">Ubl conjugation pathway</keyword>
<dbReference type="EMBL" id="JAMFTS010000005">
    <property type="protein sequence ID" value="KAJ4745664.1"/>
    <property type="molecule type" value="Genomic_DNA"/>
</dbReference>
<dbReference type="PROSITE" id="PS00518">
    <property type="entry name" value="ZF_RING_1"/>
    <property type="match status" value="1"/>
</dbReference>